<reference evidence="5 6" key="1">
    <citation type="submission" date="2020-09" db="EMBL/GenBank/DDBJ databases">
        <title>Sphingomonas sp., a new species isolated from pork steak.</title>
        <authorList>
            <person name="Heidler von Heilborn D."/>
        </authorList>
    </citation>
    <scope>NUCLEOTIDE SEQUENCE [LARGE SCALE GENOMIC DNA]</scope>
    <source>
        <strain evidence="6">S8-3T</strain>
    </source>
</reference>
<sequence length="333" mass="34643">MNAIRGIGFRLAGSGRALPRSLVPSTDIDARIGAEAGWTEANFGIATRHYAQPDETSSMLGAQAGAVALADADWNAEDLDVLIAACGVMEQPIPGTAPLIQRRLGIGGGGIAAFDVNATCLSFLVALDTMLMGMALGKWRRGLIVSSDIASAALDYGSPEASAIFGDGAAAMAIEAGGPSRMLAMRLSTFGDGADLCRLEAGGTRLRPHDDIEGFLAVSRFRMDGPGLFSATARRFPPFLKRLLADSDMPIGAIDTIIPHQASAAALEHLKRSVPDGHARTVDIFRDHGNQIATGMPHTLHVARTSGRTPPGSHSLLIGTSAGVSLGGAVIRW</sequence>
<feature type="domain" description="Beta-ketoacyl-[acyl-carrier-protein] synthase III C-terminal" evidence="3">
    <location>
        <begin position="244"/>
        <end position="333"/>
    </location>
</feature>
<dbReference type="EMBL" id="CP061038">
    <property type="protein sequence ID" value="QNQ11189.1"/>
    <property type="molecule type" value="Genomic_DNA"/>
</dbReference>
<keyword evidence="1" id="KW-0808">Transferase</keyword>
<gene>
    <name evidence="5" type="ORF">H3Z74_08575</name>
</gene>
<dbReference type="Proteomes" id="UP000516148">
    <property type="component" value="Chromosome"/>
</dbReference>
<accession>A0A7H0LND6</accession>
<dbReference type="SUPFAM" id="SSF53901">
    <property type="entry name" value="Thiolase-like"/>
    <property type="match status" value="1"/>
</dbReference>
<dbReference type="InterPro" id="IPR016039">
    <property type="entry name" value="Thiolase-like"/>
</dbReference>
<evidence type="ECO:0000313" key="6">
    <source>
        <dbReference type="Proteomes" id="UP000516148"/>
    </source>
</evidence>
<keyword evidence="2" id="KW-0012">Acyltransferase</keyword>
<feature type="domain" description="Beta-ketoacyl-[acyl-carrier-protein] synthase III N-terminal" evidence="4">
    <location>
        <begin position="114"/>
        <end position="189"/>
    </location>
</feature>
<name>A0A7H0LND6_9SPHN</name>
<protein>
    <submittedName>
        <fullName evidence="5">3-oxoacyl-ACP synthase</fullName>
    </submittedName>
</protein>
<dbReference type="Gene3D" id="3.40.47.10">
    <property type="match status" value="1"/>
</dbReference>
<organism evidence="5 6">
    <name type="scientific">Sphingomonas alpina</name>
    <dbReference type="NCBI Taxonomy" id="653931"/>
    <lineage>
        <taxon>Bacteria</taxon>
        <taxon>Pseudomonadati</taxon>
        <taxon>Pseudomonadota</taxon>
        <taxon>Alphaproteobacteria</taxon>
        <taxon>Sphingomonadales</taxon>
        <taxon>Sphingomonadaceae</taxon>
        <taxon>Sphingomonas</taxon>
    </lineage>
</organism>
<dbReference type="GO" id="GO:0044550">
    <property type="term" value="P:secondary metabolite biosynthetic process"/>
    <property type="evidence" value="ECO:0007669"/>
    <property type="project" value="TreeGrafter"/>
</dbReference>
<dbReference type="RefSeq" id="WP_187763473.1">
    <property type="nucleotide sequence ID" value="NZ_CP061038.1"/>
</dbReference>
<evidence type="ECO:0000256" key="1">
    <source>
        <dbReference type="ARBA" id="ARBA00022679"/>
    </source>
</evidence>
<dbReference type="Pfam" id="PF08545">
    <property type="entry name" value="ACP_syn_III"/>
    <property type="match status" value="1"/>
</dbReference>
<dbReference type="PANTHER" id="PTHR34069:SF2">
    <property type="entry name" value="BETA-KETOACYL-[ACYL-CARRIER-PROTEIN] SYNTHASE III"/>
    <property type="match status" value="1"/>
</dbReference>
<evidence type="ECO:0000259" key="4">
    <source>
        <dbReference type="Pfam" id="PF08545"/>
    </source>
</evidence>
<evidence type="ECO:0000256" key="2">
    <source>
        <dbReference type="ARBA" id="ARBA00023315"/>
    </source>
</evidence>
<dbReference type="KEGG" id="spap:H3Z74_08575"/>
<dbReference type="Pfam" id="PF08541">
    <property type="entry name" value="ACP_syn_III_C"/>
    <property type="match status" value="1"/>
</dbReference>
<dbReference type="GO" id="GO:0006633">
    <property type="term" value="P:fatty acid biosynthetic process"/>
    <property type="evidence" value="ECO:0007669"/>
    <property type="project" value="InterPro"/>
</dbReference>
<dbReference type="CDD" id="cd00830">
    <property type="entry name" value="KAS_III"/>
    <property type="match status" value="1"/>
</dbReference>
<keyword evidence="6" id="KW-1185">Reference proteome</keyword>
<evidence type="ECO:0000313" key="5">
    <source>
        <dbReference type="EMBL" id="QNQ11189.1"/>
    </source>
</evidence>
<dbReference type="InterPro" id="IPR013751">
    <property type="entry name" value="ACP_syn_III_N"/>
</dbReference>
<dbReference type="GO" id="GO:0004315">
    <property type="term" value="F:3-oxoacyl-[acyl-carrier-protein] synthase activity"/>
    <property type="evidence" value="ECO:0007669"/>
    <property type="project" value="InterPro"/>
</dbReference>
<dbReference type="PANTHER" id="PTHR34069">
    <property type="entry name" value="3-OXOACYL-[ACYL-CARRIER-PROTEIN] SYNTHASE 3"/>
    <property type="match status" value="1"/>
</dbReference>
<dbReference type="AlphaFoldDB" id="A0A7H0LND6"/>
<proteinExistence type="predicted"/>
<dbReference type="InterPro" id="IPR013747">
    <property type="entry name" value="ACP_syn_III_C"/>
</dbReference>
<evidence type="ECO:0000259" key="3">
    <source>
        <dbReference type="Pfam" id="PF08541"/>
    </source>
</evidence>